<dbReference type="Gene3D" id="4.10.860.20">
    <property type="entry name" value="Rabenosyn, Rab binding domain"/>
    <property type="match status" value="1"/>
</dbReference>
<protein>
    <submittedName>
        <fullName evidence="9">PKHD-type hydroxylase</fullName>
        <ecNumber evidence="9">1.14.11.-</ecNumber>
    </submittedName>
</protein>
<feature type="binding site" evidence="7">
    <location>
        <position position="96"/>
    </location>
    <ligand>
        <name>Fe cation</name>
        <dbReference type="ChEBI" id="CHEBI:24875"/>
    </ligand>
</feature>
<name>A0A7X0JWL5_9GAMM</name>
<keyword evidence="10" id="KW-1185">Reference proteome</keyword>
<evidence type="ECO:0000256" key="6">
    <source>
        <dbReference type="ARBA" id="ARBA00023004"/>
    </source>
</evidence>
<evidence type="ECO:0000256" key="7">
    <source>
        <dbReference type="HAMAP-Rule" id="MF_00657"/>
    </source>
</evidence>
<dbReference type="Pfam" id="PF13640">
    <property type="entry name" value="2OG-FeII_Oxy_3"/>
    <property type="match status" value="1"/>
</dbReference>
<evidence type="ECO:0000313" key="9">
    <source>
        <dbReference type="EMBL" id="MBB6523580.1"/>
    </source>
</evidence>
<dbReference type="SMART" id="SM00702">
    <property type="entry name" value="P4Hc"/>
    <property type="match status" value="1"/>
</dbReference>
<dbReference type="FunCoup" id="A0A7X0JWL5">
    <property type="interactions" value="2"/>
</dbReference>
<evidence type="ECO:0000256" key="1">
    <source>
        <dbReference type="ARBA" id="ARBA00001961"/>
    </source>
</evidence>
<comment type="cofactor">
    <cofactor evidence="7">
        <name>Fe(2+)</name>
        <dbReference type="ChEBI" id="CHEBI:29033"/>
    </cofactor>
    <text evidence="7">Binds 1 Fe(2+) ion per subunit.</text>
</comment>
<dbReference type="RefSeq" id="WP_166843406.1">
    <property type="nucleotide sequence ID" value="NZ_JAAONY010000004.1"/>
</dbReference>
<keyword evidence="4 7" id="KW-0223">Dioxygenase</keyword>
<dbReference type="InParanoid" id="A0A7X0JWL5"/>
<dbReference type="Pfam" id="PF18331">
    <property type="entry name" value="PKHD_C"/>
    <property type="match status" value="1"/>
</dbReference>
<dbReference type="NCBIfam" id="NF003975">
    <property type="entry name" value="PRK05467.1-4"/>
    <property type="match status" value="1"/>
</dbReference>
<dbReference type="Gene3D" id="2.60.120.620">
    <property type="entry name" value="q2cbj1_9rhob like domain"/>
    <property type="match status" value="1"/>
</dbReference>
<dbReference type="EC" id="1.14.11.-" evidence="9"/>
<comment type="caution">
    <text evidence="9">The sequence shown here is derived from an EMBL/GenBank/DDBJ whole genome shotgun (WGS) entry which is preliminary data.</text>
</comment>
<dbReference type="EMBL" id="JACHHT010000004">
    <property type="protein sequence ID" value="MBB6523580.1"/>
    <property type="molecule type" value="Genomic_DNA"/>
</dbReference>
<dbReference type="InterPro" id="IPR023550">
    <property type="entry name" value="PKHD_hydroxylase"/>
</dbReference>
<evidence type="ECO:0000256" key="2">
    <source>
        <dbReference type="ARBA" id="ARBA00022723"/>
    </source>
</evidence>
<dbReference type="Proteomes" id="UP000528457">
    <property type="component" value="Unassembled WGS sequence"/>
</dbReference>
<dbReference type="InterPro" id="IPR006620">
    <property type="entry name" value="Pro_4_hyd_alph"/>
</dbReference>
<dbReference type="PANTHER" id="PTHR41536:SF1">
    <property type="entry name" value="PKHD-TYPE HYDROXYLASE YBIX"/>
    <property type="match status" value="1"/>
</dbReference>
<keyword evidence="5 7" id="KW-0560">Oxidoreductase</keyword>
<dbReference type="GO" id="GO:0016706">
    <property type="term" value="F:2-oxoglutarate-dependent dioxygenase activity"/>
    <property type="evidence" value="ECO:0007669"/>
    <property type="project" value="UniProtKB-UniRule"/>
</dbReference>
<keyword evidence="3 7" id="KW-0847">Vitamin C</keyword>
<evidence type="ECO:0000256" key="3">
    <source>
        <dbReference type="ARBA" id="ARBA00022896"/>
    </source>
</evidence>
<dbReference type="InterPro" id="IPR041097">
    <property type="entry name" value="PKHD_C"/>
</dbReference>
<keyword evidence="6 7" id="KW-0408">Iron</keyword>
<feature type="binding site" evidence="7">
    <location>
        <position position="98"/>
    </location>
    <ligand>
        <name>Fe cation</name>
        <dbReference type="ChEBI" id="CHEBI:24875"/>
    </ligand>
</feature>
<organism evidence="9 10">
    <name type="scientific">Pseudoteredinibacter isoporae</name>
    <dbReference type="NCBI Taxonomy" id="570281"/>
    <lineage>
        <taxon>Bacteria</taxon>
        <taxon>Pseudomonadati</taxon>
        <taxon>Pseudomonadota</taxon>
        <taxon>Gammaproteobacteria</taxon>
        <taxon>Cellvibrionales</taxon>
        <taxon>Cellvibrionaceae</taxon>
        <taxon>Pseudoteredinibacter</taxon>
    </lineage>
</organism>
<dbReference type="NCBIfam" id="NF003974">
    <property type="entry name" value="PRK05467.1-3"/>
    <property type="match status" value="1"/>
</dbReference>
<dbReference type="HAMAP" id="MF_00657">
    <property type="entry name" value="Hydroxyl_YbiX"/>
    <property type="match status" value="1"/>
</dbReference>
<dbReference type="GO" id="GO:0031418">
    <property type="term" value="F:L-ascorbic acid binding"/>
    <property type="evidence" value="ECO:0007669"/>
    <property type="project" value="UniProtKB-KW"/>
</dbReference>
<gene>
    <name evidence="9" type="ORF">HNR48_003894</name>
</gene>
<feature type="domain" description="Fe2OG dioxygenase" evidence="8">
    <location>
        <begin position="77"/>
        <end position="175"/>
    </location>
</feature>
<feature type="binding site" evidence="7">
    <location>
        <position position="156"/>
    </location>
    <ligand>
        <name>Fe cation</name>
        <dbReference type="ChEBI" id="CHEBI:24875"/>
    </ligand>
</feature>
<proteinExistence type="inferred from homology"/>
<evidence type="ECO:0000259" key="8">
    <source>
        <dbReference type="PROSITE" id="PS51471"/>
    </source>
</evidence>
<feature type="binding site" evidence="7">
    <location>
        <position position="166"/>
    </location>
    <ligand>
        <name>2-oxoglutarate</name>
        <dbReference type="ChEBI" id="CHEBI:16810"/>
    </ligand>
</feature>
<dbReference type="PANTHER" id="PTHR41536">
    <property type="entry name" value="PKHD-TYPE HYDROXYLASE YBIX"/>
    <property type="match status" value="1"/>
</dbReference>
<dbReference type="InterPro" id="IPR005123">
    <property type="entry name" value="Oxoglu/Fe-dep_dioxygenase_dom"/>
</dbReference>
<dbReference type="GO" id="GO:0005506">
    <property type="term" value="F:iron ion binding"/>
    <property type="evidence" value="ECO:0007669"/>
    <property type="project" value="UniProtKB-UniRule"/>
</dbReference>
<dbReference type="InterPro" id="IPR044862">
    <property type="entry name" value="Pro_4_hyd_alph_FE2OG_OXY"/>
</dbReference>
<sequence length="223" mass="25074">MIITVPKLLNAEQLQAINGLIDSGQFEDGQNTAGWHAKTVKQNRQWLGSEEQQAELDHCLTVALSQQQQFTASSYPKYIQPFMVSESCEGGHYGPHIDDALMGQEAIARSDLSCTIFLSDPAQYQGGELRMDYQNQSLEFKLSAGDAIVYPSTTLHEVTPVSQGVRRVALTWIESYVRHASQREILYDLDTARKDIMNQHGKTDAFDRITKSHANLLRQWADT</sequence>
<dbReference type="AlphaFoldDB" id="A0A7X0JWL5"/>
<dbReference type="GO" id="GO:0006879">
    <property type="term" value="P:intracellular iron ion homeostasis"/>
    <property type="evidence" value="ECO:0007669"/>
    <property type="project" value="TreeGrafter"/>
</dbReference>
<reference evidence="9 10" key="1">
    <citation type="submission" date="2020-08" db="EMBL/GenBank/DDBJ databases">
        <title>Genomic Encyclopedia of Type Strains, Phase IV (KMG-IV): sequencing the most valuable type-strain genomes for metagenomic binning, comparative biology and taxonomic classification.</title>
        <authorList>
            <person name="Goeker M."/>
        </authorList>
    </citation>
    <scope>NUCLEOTIDE SEQUENCE [LARGE SCALE GENOMIC DNA]</scope>
    <source>
        <strain evidence="9 10">DSM 22368</strain>
    </source>
</reference>
<accession>A0A7X0JWL5</accession>
<evidence type="ECO:0000256" key="5">
    <source>
        <dbReference type="ARBA" id="ARBA00023002"/>
    </source>
</evidence>
<evidence type="ECO:0000256" key="4">
    <source>
        <dbReference type="ARBA" id="ARBA00022964"/>
    </source>
</evidence>
<evidence type="ECO:0000313" key="10">
    <source>
        <dbReference type="Proteomes" id="UP000528457"/>
    </source>
</evidence>
<keyword evidence="2 7" id="KW-0479">Metal-binding</keyword>
<dbReference type="GO" id="GO:0006974">
    <property type="term" value="P:DNA damage response"/>
    <property type="evidence" value="ECO:0007669"/>
    <property type="project" value="TreeGrafter"/>
</dbReference>
<comment type="cofactor">
    <cofactor evidence="1 7">
        <name>L-ascorbate</name>
        <dbReference type="ChEBI" id="CHEBI:38290"/>
    </cofactor>
</comment>
<dbReference type="PROSITE" id="PS51471">
    <property type="entry name" value="FE2OG_OXY"/>
    <property type="match status" value="1"/>
</dbReference>